<dbReference type="Pfam" id="PF09594">
    <property type="entry name" value="GT87"/>
    <property type="match status" value="1"/>
</dbReference>
<evidence type="ECO:0000256" key="2">
    <source>
        <dbReference type="ARBA" id="ARBA00022475"/>
    </source>
</evidence>
<evidence type="ECO:0000256" key="1">
    <source>
        <dbReference type="ARBA" id="ARBA00004651"/>
    </source>
</evidence>
<dbReference type="InterPro" id="IPR016570">
    <property type="entry name" value="UCP010361"/>
</dbReference>
<reference evidence="9 10" key="1">
    <citation type="journal article" date="2014" name="Genome Announc.">
        <title>Draft Genome Sequence of Kocuria palustris PEL.</title>
        <authorList>
            <person name="Sharma G."/>
            <person name="Khatri I."/>
            <person name="Subramanian S."/>
        </authorList>
    </citation>
    <scope>NUCLEOTIDE SEQUENCE [LARGE SCALE GENOMIC DNA]</scope>
    <source>
        <strain evidence="9 10">PEL</strain>
    </source>
</reference>
<keyword evidence="10" id="KW-1185">Reference proteome</keyword>
<dbReference type="GO" id="GO:0005886">
    <property type="term" value="C:plasma membrane"/>
    <property type="evidence" value="ECO:0007669"/>
    <property type="project" value="UniProtKB-SubCell"/>
</dbReference>
<evidence type="ECO:0000256" key="8">
    <source>
        <dbReference type="SAM" id="Phobius"/>
    </source>
</evidence>
<keyword evidence="3" id="KW-0808">Transferase</keyword>
<evidence type="ECO:0000313" key="9">
    <source>
        <dbReference type="EMBL" id="EME36965.1"/>
    </source>
</evidence>
<comment type="caution">
    <text evidence="9">The sequence shown here is derived from an EMBL/GenBank/DDBJ whole genome shotgun (WGS) entry which is preliminary data.</text>
</comment>
<dbReference type="Proteomes" id="UP000009877">
    <property type="component" value="Unassembled WGS sequence"/>
</dbReference>
<keyword evidence="4 8" id="KW-0812">Transmembrane</keyword>
<feature type="transmembrane region" description="Helical" evidence="8">
    <location>
        <begin position="341"/>
        <end position="363"/>
    </location>
</feature>
<dbReference type="AlphaFoldDB" id="M2YEL4"/>
<gene>
    <name evidence="9" type="ORF">C884_02325</name>
</gene>
<dbReference type="InterPro" id="IPR018584">
    <property type="entry name" value="GT87"/>
</dbReference>
<accession>M2YEL4</accession>
<keyword evidence="6 8" id="KW-0472">Membrane</keyword>
<feature type="transmembrane region" description="Helical" evidence="8">
    <location>
        <begin position="207"/>
        <end position="229"/>
    </location>
</feature>
<keyword evidence="5 8" id="KW-1133">Transmembrane helix</keyword>
<evidence type="ECO:0000256" key="7">
    <source>
        <dbReference type="ARBA" id="ARBA00024033"/>
    </source>
</evidence>
<evidence type="ECO:0000313" key="10">
    <source>
        <dbReference type="Proteomes" id="UP000009877"/>
    </source>
</evidence>
<evidence type="ECO:0000256" key="4">
    <source>
        <dbReference type="ARBA" id="ARBA00022692"/>
    </source>
</evidence>
<feature type="transmembrane region" description="Helical" evidence="8">
    <location>
        <begin position="305"/>
        <end position="335"/>
    </location>
</feature>
<dbReference type="GO" id="GO:0016758">
    <property type="term" value="F:hexosyltransferase activity"/>
    <property type="evidence" value="ECO:0007669"/>
    <property type="project" value="InterPro"/>
</dbReference>
<keyword evidence="2" id="KW-1003">Cell membrane</keyword>
<feature type="transmembrane region" description="Helical" evidence="8">
    <location>
        <begin position="275"/>
        <end position="293"/>
    </location>
</feature>
<proteinExistence type="inferred from homology"/>
<sequence>MRSGQWLWLLLGLGTWTMIVAWLLRFSCHQLGWNGAHTQQLVCYSDIGYLFTTRGMSDGSFAYLSQDPSALLEYPLLQSLIATATGRAAYGLGEGLPVPTVQNIYFDLNAALLLLVWLAVVVVVAAMGTSTVHTAALAVSPAVAATALINWDLWPVLTSVAALLAFQRSRWAVGGVLLGLGTALKLWPFVMLGAVIVLALRRRELRPAVMAVVSAVVAWVVVNVPFALWDRQQWSWFWSFSGERGAGFSSIYHVWNVVWAPELGAQPLAAESLNVIAYGVFALCCAGVLVLGLKARREPALAELSLLIVAAFVLTNKVYSPQFVLWLVPLVILAAPRLREYAVWQVIEVVHWIAVFTWLYSMVADQPNAEAMGRFYAAAVVLHILAVVWLCARVVVRLLRGLPVYDPDRIGGSAAETGSSPAILSADRSAGSFPARPLIIAGEPDTRAGGAGRHG</sequence>
<feature type="transmembrane region" description="Helical" evidence="8">
    <location>
        <begin position="375"/>
        <end position="396"/>
    </location>
</feature>
<feature type="transmembrane region" description="Helical" evidence="8">
    <location>
        <begin position="132"/>
        <end position="151"/>
    </location>
</feature>
<feature type="transmembrane region" description="Helical" evidence="8">
    <location>
        <begin position="104"/>
        <end position="125"/>
    </location>
</feature>
<comment type="similarity">
    <text evidence="7">Belongs to the glycosyltransferase 87 family.</text>
</comment>
<feature type="transmembrane region" description="Helical" evidence="8">
    <location>
        <begin position="7"/>
        <end position="24"/>
    </location>
</feature>
<evidence type="ECO:0000256" key="3">
    <source>
        <dbReference type="ARBA" id="ARBA00022679"/>
    </source>
</evidence>
<evidence type="ECO:0000256" key="6">
    <source>
        <dbReference type="ARBA" id="ARBA00023136"/>
    </source>
</evidence>
<evidence type="ECO:0000256" key="5">
    <source>
        <dbReference type="ARBA" id="ARBA00022989"/>
    </source>
</evidence>
<comment type="subcellular location">
    <subcellularLocation>
        <location evidence="1">Cell membrane</location>
        <topology evidence="1">Multi-pass membrane protein</topology>
    </subcellularLocation>
</comment>
<name>M2YEL4_9MICC</name>
<dbReference type="EMBL" id="ANHZ02000007">
    <property type="protein sequence ID" value="EME36965.1"/>
    <property type="molecule type" value="Genomic_DNA"/>
</dbReference>
<protein>
    <submittedName>
        <fullName evidence="9">Transmembrane protein</fullName>
    </submittedName>
</protein>
<organism evidence="9 10">
    <name type="scientific">Kocuria palustris PEL</name>
    <dbReference type="NCBI Taxonomy" id="1236550"/>
    <lineage>
        <taxon>Bacteria</taxon>
        <taxon>Bacillati</taxon>
        <taxon>Actinomycetota</taxon>
        <taxon>Actinomycetes</taxon>
        <taxon>Micrococcales</taxon>
        <taxon>Micrococcaceae</taxon>
        <taxon>Kocuria</taxon>
    </lineage>
</organism>
<feature type="transmembrane region" description="Helical" evidence="8">
    <location>
        <begin position="171"/>
        <end position="200"/>
    </location>
</feature>
<dbReference type="PIRSF" id="PIRSF010361">
    <property type="entry name" value="UCP010361"/>
    <property type="match status" value="1"/>
</dbReference>